<protein>
    <submittedName>
        <fullName evidence="2">Uncharacterized protein</fullName>
    </submittedName>
</protein>
<evidence type="ECO:0000313" key="3">
    <source>
        <dbReference type="Proteomes" id="UP000070328"/>
    </source>
</evidence>
<feature type="region of interest" description="Disordered" evidence="1">
    <location>
        <begin position="40"/>
        <end position="59"/>
    </location>
</feature>
<dbReference type="AlphaFoldDB" id="A0A135RT93"/>
<gene>
    <name evidence="2" type="ORF">CSIM01_07084</name>
</gene>
<organism evidence="2 3">
    <name type="scientific">Colletotrichum simmondsii</name>
    <dbReference type="NCBI Taxonomy" id="703756"/>
    <lineage>
        <taxon>Eukaryota</taxon>
        <taxon>Fungi</taxon>
        <taxon>Dikarya</taxon>
        <taxon>Ascomycota</taxon>
        <taxon>Pezizomycotina</taxon>
        <taxon>Sordariomycetes</taxon>
        <taxon>Hypocreomycetidae</taxon>
        <taxon>Glomerellales</taxon>
        <taxon>Glomerellaceae</taxon>
        <taxon>Colletotrichum</taxon>
        <taxon>Colletotrichum acutatum species complex</taxon>
    </lineage>
</organism>
<feature type="compositionally biased region" description="Polar residues" evidence="1">
    <location>
        <begin position="49"/>
        <end position="59"/>
    </location>
</feature>
<dbReference type="Proteomes" id="UP000070328">
    <property type="component" value="Unassembled WGS sequence"/>
</dbReference>
<comment type="caution">
    <text evidence="2">The sequence shown here is derived from an EMBL/GenBank/DDBJ whole genome shotgun (WGS) entry which is preliminary data.</text>
</comment>
<keyword evidence="3" id="KW-1185">Reference proteome</keyword>
<sequence length="90" mass="9956">MRRSRRARSPKRLERGSPYMYLAHPAPAVVSRFTTASYRSRSSDKALNDNGSQPSSVIFTPSCRSLPKLSLKAVTISRAEPASMTNARSE</sequence>
<evidence type="ECO:0000256" key="1">
    <source>
        <dbReference type="SAM" id="MobiDB-lite"/>
    </source>
</evidence>
<reference evidence="2 3" key="1">
    <citation type="submission" date="2014-02" db="EMBL/GenBank/DDBJ databases">
        <title>The genome sequence of Colletotrichum simmondsii CBS122122.</title>
        <authorList>
            <person name="Baroncelli R."/>
            <person name="Thon M.R."/>
        </authorList>
    </citation>
    <scope>NUCLEOTIDE SEQUENCE [LARGE SCALE GENOMIC DNA]</scope>
    <source>
        <strain evidence="2 3">CBS122122</strain>
    </source>
</reference>
<evidence type="ECO:0000313" key="2">
    <source>
        <dbReference type="EMBL" id="KXH26936.1"/>
    </source>
</evidence>
<accession>A0A135RT93</accession>
<name>A0A135RT93_9PEZI</name>
<proteinExistence type="predicted"/>
<dbReference type="EMBL" id="JFBX01000853">
    <property type="protein sequence ID" value="KXH26936.1"/>
    <property type="molecule type" value="Genomic_DNA"/>
</dbReference>